<dbReference type="EMBL" id="JAIZAY010000006">
    <property type="protein sequence ID" value="KAJ8040928.1"/>
    <property type="molecule type" value="Genomic_DNA"/>
</dbReference>
<evidence type="ECO:0000313" key="3">
    <source>
        <dbReference type="Proteomes" id="UP001152320"/>
    </source>
</evidence>
<protein>
    <submittedName>
        <fullName evidence="2">Uncharacterized protein</fullName>
    </submittedName>
</protein>
<gene>
    <name evidence="2" type="ORF">HOLleu_15379</name>
</gene>
<feature type="compositionally biased region" description="Gly residues" evidence="1">
    <location>
        <begin position="48"/>
        <end position="61"/>
    </location>
</feature>
<evidence type="ECO:0000313" key="2">
    <source>
        <dbReference type="EMBL" id="KAJ8040928.1"/>
    </source>
</evidence>
<dbReference type="AlphaFoldDB" id="A0A9Q1CA10"/>
<accession>A0A9Q1CA10</accession>
<dbReference type="Proteomes" id="UP001152320">
    <property type="component" value="Chromosome 6"/>
</dbReference>
<organism evidence="2 3">
    <name type="scientific">Holothuria leucospilota</name>
    <name type="common">Black long sea cucumber</name>
    <name type="synonym">Mertensiothuria leucospilota</name>
    <dbReference type="NCBI Taxonomy" id="206669"/>
    <lineage>
        <taxon>Eukaryota</taxon>
        <taxon>Metazoa</taxon>
        <taxon>Echinodermata</taxon>
        <taxon>Eleutherozoa</taxon>
        <taxon>Echinozoa</taxon>
        <taxon>Holothuroidea</taxon>
        <taxon>Aspidochirotacea</taxon>
        <taxon>Aspidochirotida</taxon>
        <taxon>Holothuriidae</taxon>
        <taxon>Holothuria</taxon>
    </lineage>
</organism>
<keyword evidence="3" id="KW-1185">Reference proteome</keyword>
<sequence length="184" mass="20134">MAYKQIPHEAGTSVKEEPVYATETDEAYFTRSSRGNIGARHGRRGTWSGRGKGRGGIGRGTNTGQTTRDCPHARHNLEASAFEATATLDAEVYKVNDYSGEDVEELMAETANAAVLDSACSKTVAGRAWKEMYLASLSDSEKKQVKFLSGGTKFKFGAGNKIQSEGRMEIPCVIRRWTEDNCKN</sequence>
<name>A0A9Q1CA10_HOLLE</name>
<evidence type="ECO:0000256" key="1">
    <source>
        <dbReference type="SAM" id="MobiDB-lite"/>
    </source>
</evidence>
<comment type="caution">
    <text evidence="2">The sequence shown here is derived from an EMBL/GenBank/DDBJ whole genome shotgun (WGS) entry which is preliminary data.</text>
</comment>
<feature type="region of interest" description="Disordered" evidence="1">
    <location>
        <begin position="31"/>
        <end position="70"/>
    </location>
</feature>
<reference evidence="2" key="1">
    <citation type="submission" date="2021-10" db="EMBL/GenBank/DDBJ databases">
        <title>Tropical sea cucumber genome reveals ecological adaptation and Cuvierian tubules defense mechanism.</title>
        <authorList>
            <person name="Chen T."/>
        </authorList>
    </citation>
    <scope>NUCLEOTIDE SEQUENCE</scope>
    <source>
        <strain evidence="2">Nanhai2018</strain>
        <tissue evidence="2">Muscle</tissue>
    </source>
</reference>
<proteinExistence type="predicted"/>